<accession>A0A956RSR9</accession>
<dbReference type="PANTHER" id="PTHR43547:SF2">
    <property type="entry name" value="HYBRID SIGNAL TRANSDUCTION HISTIDINE KINASE C"/>
    <property type="match status" value="1"/>
</dbReference>
<dbReference type="InterPro" id="IPR011110">
    <property type="entry name" value="Reg_prop"/>
</dbReference>
<evidence type="ECO:0008006" key="4">
    <source>
        <dbReference type="Google" id="ProtNLM"/>
    </source>
</evidence>
<dbReference type="InterPro" id="IPR015943">
    <property type="entry name" value="WD40/YVTN_repeat-like_dom_sf"/>
</dbReference>
<proteinExistence type="predicted"/>
<name>A0A956RSR9_UNCEI</name>
<dbReference type="SUPFAM" id="SSF63829">
    <property type="entry name" value="Calcium-dependent phosphotriesterase"/>
    <property type="match status" value="2"/>
</dbReference>
<evidence type="ECO:0000256" key="1">
    <source>
        <dbReference type="ARBA" id="ARBA00022553"/>
    </source>
</evidence>
<reference evidence="2" key="1">
    <citation type="submission" date="2020-04" db="EMBL/GenBank/DDBJ databases">
        <authorList>
            <person name="Zhang T."/>
        </authorList>
    </citation>
    <scope>NUCLEOTIDE SEQUENCE</scope>
    <source>
        <strain evidence="2">HKST-UBA01</strain>
    </source>
</reference>
<dbReference type="Gene3D" id="2.130.10.10">
    <property type="entry name" value="YVTN repeat-like/Quinoprotein amine dehydrogenase"/>
    <property type="match status" value="2"/>
</dbReference>
<evidence type="ECO:0000313" key="2">
    <source>
        <dbReference type="EMBL" id="MCA9729989.1"/>
    </source>
</evidence>
<evidence type="ECO:0000313" key="3">
    <source>
        <dbReference type="Proteomes" id="UP000697710"/>
    </source>
</evidence>
<dbReference type="Pfam" id="PF07494">
    <property type="entry name" value="Reg_prop"/>
    <property type="match status" value="3"/>
</dbReference>
<dbReference type="AlphaFoldDB" id="A0A956RSR9"/>
<organism evidence="2 3">
    <name type="scientific">Eiseniibacteriota bacterium</name>
    <dbReference type="NCBI Taxonomy" id="2212470"/>
    <lineage>
        <taxon>Bacteria</taxon>
        <taxon>Candidatus Eiseniibacteriota</taxon>
    </lineage>
</organism>
<protein>
    <recommendedName>
        <fullName evidence="4">Histidine kinase</fullName>
    </recommendedName>
</protein>
<gene>
    <name evidence="2" type="ORF">KC729_20055</name>
</gene>
<keyword evidence="1" id="KW-0597">Phosphoprotein</keyword>
<dbReference type="PANTHER" id="PTHR43547">
    <property type="entry name" value="TWO-COMPONENT HISTIDINE KINASE"/>
    <property type="match status" value="1"/>
</dbReference>
<sequence length="506" mass="55231">MSARSFDMMSRRCRSAALRIFLLGVAGGLLASGAAYPAPASRSGTLSDPSPRAVFRHLTTRQGLSSDAITSLYQDDDGFLWICTVDGLNRYDGYSMKIYRHDPLDLLSIAGNYVNSVMQDGSGRLWISFGAGGADRLDLESGVFEHFHQAPDSTGLSHEGVTRIAIDPDGRPWFGTQGGLDRLVRSDPPRFAQRHDTGPVNDVLFDRRGTLWIASETRGVLRLDPGGDLRAIPVGRIVRARGLVLDADDRVWAVPADGGLILLHHDDPPRIFPDGEANAAERILNLQQANAVGIAGSRNVWVVTSGGSLLHLDPESRQLTLRRDAAFEGGDRPPGALSIYADSSLVAVGTTAGLAIYDPAGDRFRLYEHDPVDPTSLGHDHVLNLLRDRTGLLWIGSSTRGLDLWDERAMRFPHYRLPDEQQIPSGQDVLCVLEDSFGTLWLGTSLGLVEYEPTSGRWIRHRNDPANPRSLSGTMVLALCESHDGSIWVGTYVGGLRSYAHRKTAE</sequence>
<comment type="caution">
    <text evidence="2">The sequence shown here is derived from an EMBL/GenBank/DDBJ whole genome shotgun (WGS) entry which is preliminary data.</text>
</comment>
<dbReference type="Proteomes" id="UP000697710">
    <property type="component" value="Unassembled WGS sequence"/>
</dbReference>
<dbReference type="EMBL" id="JAGQHR010000931">
    <property type="protein sequence ID" value="MCA9729989.1"/>
    <property type="molecule type" value="Genomic_DNA"/>
</dbReference>
<reference evidence="2" key="2">
    <citation type="journal article" date="2021" name="Microbiome">
        <title>Successional dynamics and alternative stable states in a saline activated sludge microbial community over 9 years.</title>
        <authorList>
            <person name="Wang Y."/>
            <person name="Ye J."/>
            <person name="Ju F."/>
            <person name="Liu L."/>
            <person name="Boyd J.A."/>
            <person name="Deng Y."/>
            <person name="Parks D.H."/>
            <person name="Jiang X."/>
            <person name="Yin X."/>
            <person name="Woodcroft B.J."/>
            <person name="Tyson G.W."/>
            <person name="Hugenholtz P."/>
            <person name="Polz M.F."/>
            <person name="Zhang T."/>
        </authorList>
    </citation>
    <scope>NUCLEOTIDE SEQUENCE</scope>
    <source>
        <strain evidence="2">HKST-UBA01</strain>
    </source>
</reference>
<dbReference type="GO" id="GO:0000155">
    <property type="term" value="F:phosphorelay sensor kinase activity"/>
    <property type="evidence" value="ECO:0007669"/>
    <property type="project" value="TreeGrafter"/>
</dbReference>